<evidence type="ECO:0008006" key="4">
    <source>
        <dbReference type="Google" id="ProtNLM"/>
    </source>
</evidence>
<name>A0ABS7QHF6_9ACTN</name>
<evidence type="ECO:0000313" key="3">
    <source>
        <dbReference type="Proteomes" id="UP000778578"/>
    </source>
</evidence>
<evidence type="ECO:0000256" key="1">
    <source>
        <dbReference type="SAM" id="SignalP"/>
    </source>
</evidence>
<keyword evidence="1" id="KW-0732">Signal</keyword>
<sequence>MRRTVAPAVLVLALAPVVAGCSWTAGSGHSSVGAIGRRARPAASSATHASLLSKLLPEPAGATAWPSDKTGVMDIDGFVDNFYAAQGRAASRSRTLGRGFSTSARAGWVNSDGTQSDIWLVEFDSEEGARSMYLSTTANWKSAAKPATTFPDTAVHGTGELLPQPDSRGNSSAKVAAYDGRLFVYVRVWSPAAPSKGMVVALMKAQYARLGGQ</sequence>
<reference evidence="2 3" key="1">
    <citation type="submission" date="2021-08" db="EMBL/GenBank/DDBJ databases">
        <title>WGS of actinomycetes from Thailand.</title>
        <authorList>
            <person name="Thawai C."/>
        </authorList>
    </citation>
    <scope>NUCLEOTIDE SEQUENCE [LARGE SCALE GENOMIC DNA]</scope>
    <source>
        <strain evidence="2 3">PLK6-54</strain>
    </source>
</reference>
<comment type="caution">
    <text evidence="2">The sequence shown here is derived from an EMBL/GenBank/DDBJ whole genome shotgun (WGS) entry which is preliminary data.</text>
</comment>
<organism evidence="2 3">
    <name type="scientific">Actinacidiphila acidipaludis</name>
    <dbReference type="NCBI Taxonomy" id="2873382"/>
    <lineage>
        <taxon>Bacteria</taxon>
        <taxon>Bacillati</taxon>
        <taxon>Actinomycetota</taxon>
        <taxon>Actinomycetes</taxon>
        <taxon>Kitasatosporales</taxon>
        <taxon>Streptomycetaceae</taxon>
        <taxon>Actinacidiphila</taxon>
    </lineage>
</organism>
<dbReference type="PROSITE" id="PS51257">
    <property type="entry name" value="PROKAR_LIPOPROTEIN"/>
    <property type="match status" value="1"/>
</dbReference>
<protein>
    <recommendedName>
        <fullName evidence="4">DUF3558 domain-containing protein</fullName>
    </recommendedName>
</protein>
<feature type="chain" id="PRO_5046465751" description="DUF3558 domain-containing protein" evidence="1">
    <location>
        <begin position="20"/>
        <end position="213"/>
    </location>
</feature>
<accession>A0ABS7QHF6</accession>
<gene>
    <name evidence="2" type="ORF">K7862_33895</name>
</gene>
<dbReference type="Proteomes" id="UP000778578">
    <property type="component" value="Unassembled WGS sequence"/>
</dbReference>
<evidence type="ECO:0000313" key="2">
    <source>
        <dbReference type="EMBL" id="MBY8882597.1"/>
    </source>
</evidence>
<dbReference type="EMBL" id="JAINZZ010000078">
    <property type="protein sequence ID" value="MBY8882597.1"/>
    <property type="molecule type" value="Genomic_DNA"/>
</dbReference>
<keyword evidence="3" id="KW-1185">Reference proteome</keyword>
<dbReference type="RefSeq" id="WP_222969035.1">
    <property type="nucleotide sequence ID" value="NZ_JAINZZ010000078.1"/>
</dbReference>
<proteinExistence type="predicted"/>
<feature type="signal peptide" evidence="1">
    <location>
        <begin position="1"/>
        <end position="19"/>
    </location>
</feature>